<dbReference type="PANTHER" id="PTHR33973:SF4">
    <property type="entry name" value="OS07G0153300 PROTEIN"/>
    <property type="match status" value="1"/>
</dbReference>
<accession>A0AAE6NYA6</accession>
<keyword evidence="3" id="KW-1185">Reference proteome</keyword>
<evidence type="ECO:0000313" key="2">
    <source>
        <dbReference type="EMBL" id="RKS52261.1"/>
    </source>
</evidence>
<organism evidence="1 4">
    <name type="scientific">Paracoccus pantotrophus</name>
    <name type="common">Thiosphaera pantotropha</name>
    <dbReference type="NCBI Taxonomy" id="82367"/>
    <lineage>
        <taxon>Bacteria</taxon>
        <taxon>Pseudomonadati</taxon>
        <taxon>Pseudomonadota</taxon>
        <taxon>Alphaproteobacteria</taxon>
        <taxon>Rhodobacterales</taxon>
        <taxon>Paracoccaceae</taxon>
        <taxon>Paracoccus</taxon>
    </lineage>
</organism>
<reference evidence="2 3" key="1">
    <citation type="submission" date="2018-10" db="EMBL/GenBank/DDBJ databases">
        <title>Genomic Encyclopedia of Archaeal and Bacterial Type Strains, Phase II (KMG-II): from individual species to whole genera.</title>
        <authorList>
            <person name="Goeker M."/>
        </authorList>
    </citation>
    <scope>NUCLEOTIDE SEQUENCE [LARGE SCALE GENOMIC DNA]</scope>
    <source>
        <strain evidence="3">ATCC 35512 / DSM 2944 / CIP 106514 / LMD 82.5 / NBRC 102493 / NCCB 82005 / GB17</strain>
        <strain evidence="2">DSM 2944</strain>
    </source>
</reference>
<protein>
    <submittedName>
        <fullName evidence="1">DUF1365 domain-containing protein</fullName>
    </submittedName>
</protein>
<evidence type="ECO:0000313" key="1">
    <source>
        <dbReference type="EMBL" id="QFG37307.1"/>
    </source>
</evidence>
<dbReference type="Pfam" id="PF07103">
    <property type="entry name" value="DUF1365"/>
    <property type="match status" value="1"/>
</dbReference>
<dbReference type="Proteomes" id="UP000326453">
    <property type="component" value="Chromosome 1"/>
</dbReference>
<dbReference type="PANTHER" id="PTHR33973">
    <property type="entry name" value="OS07G0153300 PROTEIN"/>
    <property type="match status" value="1"/>
</dbReference>
<proteinExistence type="predicted"/>
<dbReference type="EMBL" id="RBLI01000001">
    <property type="protein sequence ID" value="RKS52261.1"/>
    <property type="molecule type" value="Genomic_DNA"/>
</dbReference>
<gene>
    <name evidence="2" type="ORF">BDE18_1571</name>
    <name evidence="1" type="ORF">ESD82_14190</name>
</gene>
<dbReference type="RefSeq" id="WP_147428078.1">
    <property type="nucleotide sequence ID" value="NZ_CP044426.1"/>
</dbReference>
<dbReference type="KEGG" id="ppan:ESD82_14190"/>
<dbReference type="EMBL" id="CP044426">
    <property type="protein sequence ID" value="QFG37307.1"/>
    <property type="molecule type" value="Genomic_DNA"/>
</dbReference>
<evidence type="ECO:0000313" key="3">
    <source>
        <dbReference type="Proteomes" id="UP000273626"/>
    </source>
</evidence>
<dbReference type="Proteomes" id="UP000273626">
    <property type="component" value="Unassembled WGS sequence"/>
</dbReference>
<reference evidence="1 4" key="2">
    <citation type="submission" date="2019-01" db="EMBL/GenBank/DDBJ databases">
        <title>Complete Genome Sequence and Annotation of the Paracoccus pantotrophus type strain DSM 2944.</title>
        <authorList>
            <person name="Bockwoldt J.A."/>
            <person name="Zimmermann M."/>
            <person name="Tiso T."/>
            <person name="Blank L.M."/>
        </authorList>
    </citation>
    <scope>NUCLEOTIDE SEQUENCE [LARGE SCALE GENOMIC DNA]</scope>
    <source>
        <strain evidence="1 4">DSM 2944</strain>
    </source>
</reference>
<dbReference type="InterPro" id="IPR010775">
    <property type="entry name" value="DUF1365"/>
</dbReference>
<dbReference type="AlphaFoldDB" id="A0AAE6NYA6"/>
<sequence>MTLAARLEAGEVLAMPALVTHARRGALRHTFRTHADHLLLAPEHFHPPRLMGHNRFGLIAFYDSDHGGPRGAGTGAHWAWAQFGAAGIARRPGLVLVLVLVTQPRFLGYWFNPVSFWMLIQGDALIAAIAEVNNTFGQRHSYLLARPDLAPITAETELTARKVFHVSPFQDVAGEYHFRFALHPDRIAIRIAQQDGAGGIDTAMTGRLVPLTTLGVLATSFRRPGGALRVIAQIYWHALRLKLKGAAYRRVPTPPDQEISR</sequence>
<dbReference type="GeneID" id="51371732"/>
<name>A0AAE6NYA6_PARPN</name>
<evidence type="ECO:0000313" key="4">
    <source>
        <dbReference type="Proteomes" id="UP000326453"/>
    </source>
</evidence>